<proteinExistence type="predicted"/>
<evidence type="ECO:0000313" key="1">
    <source>
        <dbReference type="EMBL" id="MBX57592.1"/>
    </source>
</evidence>
<protein>
    <submittedName>
        <fullName evidence="1">Uncharacterized protein</fullName>
    </submittedName>
</protein>
<dbReference type="EMBL" id="GGEC01077108">
    <property type="protein sequence ID" value="MBX57592.1"/>
    <property type="molecule type" value="Transcribed_RNA"/>
</dbReference>
<name>A0A2P2PSB2_RHIMU</name>
<sequence length="35" mass="4269">MKISQVVKTKEYPYFMIHFGDYISKTYHFSNEHAQ</sequence>
<dbReference type="AlphaFoldDB" id="A0A2P2PSB2"/>
<organism evidence="1">
    <name type="scientific">Rhizophora mucronata</name>
    <name type="common">Asiatic mangrove</name>
    <dbReference type="NCBI Taxonomy" id="61149"/>
    <lineage>
        <taxon>Eukaryota</taxon>
        <taxon>Viridiplantae</taxon>
        <taxon>Streptophyta</taxon>
        <taxon>Embryophyta</taxon>
        <taxon>Tracheophyta</taxon>
        <taxon>Spermatophyta</taxon>
        <taxon>Magnoliopsida</taxon>
        <taxon>eudicotyledons</taxon>
        <taxon>Gunneridae</taxon>
        <taxon>Pentapetalae</taxon>
        <taxon>rosids</taxon>
        <taxon>fabids</taxon>
        <taxon>Malpighiales</taxon>
        <taxon>Rhizophoraceae</taxon>
        <taxon>Rhizophora</taxon>
    </lineage>
</organism>
<reference evidence="1" key="1">
    <citation type="submission" date="2018-02" db="EMBL/GenBank/DDBJ databases">
        <title>Rhizophora mucronata_Transcriptome.</title>
        <authorList>
            <person name="Meera S.P."/>
            <person name="Sreeshan A."/>
            <person name="Augustine A."/>
        </authorList>
    </citation>
    <scope>NUCLEOTIDE SEQUENCE</scope>
    <source>
        <tissue evidence="1">Leaf</tissue>
    </source>
</reference>
<accession>A0A2P2PSB2</accession>